<comment type="caution">
    <text evidence="1">The sequence shown here is derived from an EMBL/GenBank/DDBJ whole genome shotgun (WGS) entry which is preliminary data.</text>
</comment>
<accession>A0ACC1JFM6</accession>
<gene>
    <name evidence="1" type="primary">gpi1</name>
    <name evidence="1" type="ORF">FBU59_000796</name>
</gene>
<evidence type="ECO:0000313" key="2">
    <source>
        <dbReference type="Proteomes" id="UP001150603"/>
    </source>
</evidence>
<protein>
    <submittedName>
        <fullName evidence="1">Pig-Q</fullName>
    </submittedName>
</protein>
<reference evidence="1" key="1">
    <citation type="submission" date="2022-07" db="EMBL/GenBank/DDBJ databases">
        <title>Phylogenomic reconstructions and comparative analyses of Kickxellomycotina fungi.</title>
        <authorList>
            <person name="Reynolds N.K."/>
            <person name="Stajich J.E."/>
            <person name="Barry K."/>
            <person name="Grigoriev I.V."/>
            <person name="Crous P."/>
            <person name="Smith M.E."/>
        </authorList>
    </citation>
    <scope>NUCLEOTIDE SEQUENCE</scope>
    <source>
        <strain evidence="1">NRRL 5244</strain>
    </source>
</reference>
<name>A0ACC1JFM6_9FUNG</name>
<evidence type="ECO:0000313" key="1">
    <source>
        <dbReference type="EMBL" id="KAJ1950192.1"/>
    </source>
</evidence>
<proteinExistence type="predicted"/>
<sequence>MLVDQVRLVLIAFAIGYLTRHFNPFNWDQIKEIVSLQLTQLSPLLLVILGVLLTLTALALLLYPFAKIADWEAKNNSGYAFRTSAREHLKRRGKSGYLVGWDLGANGVVVATKASFANACQVTADLDTYHQEQNSDEQPLKKPKIVGYLSRENEGLCEPDARDLSTVWLSAFTSRSQLAFHAIHVLGQPHSCRVIVTLYEQNPQKPMHFYKASPLNLDLTAVQPHVHSPLQTTLDYINSTTQLYMYLHGTEAAKRRTNQQQDDKAISSGFANDLCNLFLAFSAFILRLLDTPVGGFKMRELSAVGQQLDLVLRRLAYLIEQSRQPHHVHNNAQYISIWNSIWVIAVDIALGCVLGTVLLFYAKPVADYMEENLKLYTVVSLEKMIVWLDGAPAGLKLNKGLDRFLAELFLWLIHFWTITFQPLMQYVKAVVVCASWAGLVVGFSMQLVILSDTMALTTLHTYWFYMVATRIFHWQLLMLYSLFNLFRGRKHNVLRKRIDSCDYDLDQLLIGTILFTLLIYLFPTVLVYYLTFAMRRVVVIIGHGLLEILLSIVNHFPIFYIIQRLRDPLLFPGGVAYNFDSKYVRRFVEPNWKLPGSPVHISRDPIPLSARGRLDVTVIEMRSIPIPFTAIFFQYYQIWVQFSANYLSWGLLRSLLVGDVVHPVPRLQHTMIPGIAVVNRSH</sequence>
<dbReference type="Proteomes" id="UP001150603">
    <property type="component" value="Unassembled WGS sequence"/>
</dbReference>
<keyword evidence="2" id="KW-1185">Reference proteome</keyword>
<organism evidence="1 2">
    <name type="scientific">Linderina macrospora</name>
    <dbReference type="NCBI Taxonomy" id="4868"/>
    <lineage>
        <taxon>Eukaryota</taxon>
        <taxon>Fungi</taxon>
        <taxon>Fungi incertae sedis</taxon>
        <taxon>Zoopagomycota</taxon>
        <taxon>Kickxellomycotina</taxon>
        <taxon>Kickxellomycetes</taxon>
        <taxon>Kickxellales</taxon>
        <taxon>Kickxellaceae</taxon>
        <taxon>Linderina</taxon>
    </lineage>
</organism>
<dbReference type="EMBL" id="JANBPW010000261">
    <property type="protein sequence ID" value="KAJ1950192.1"/>
    <property type="molecule type" value="Genomic_DNA"/>
</dbReference>